<organism evidence="8 9">
    <name type="scientific">Tegillarca granosa</name>
    <name type="common">Malaysian cockle</name>
    <name type="synonym">Anadara granosa</name>
    <dbReference type="NCBI Taxonomy" id="220873"/>
    <lineage>
        <taxon>Eukaryota</taxon>
        <taxon>Metazoa</taxon>
        <taxon>Spiralia</taxon>
        <taxon>Lophotrochozoa</taxon>
        <taxon>Mollusca</taxon>
        <taxon>Bivalvia</taxon>
        <taxon>Autobranchia</taxon>
        <taxon>Pteriomorphia</taxon>
        <taxon>Arcoida</taxon>
        <taxon>Arcoidea</taxon>
        <taxon>Arcidae</taxon>
        <taxon>Tegillarca</taxon>
    </lineage>
</organism>
<keyword evidence="1 6" id="KW-0813">Transport</keyword>
<dbReference type="InterPro" id="IPR000971">
    <property type="entry name" value="Globin"/>
</dbReference>
<dbReference type="InterPro" id="IPR009050">
    <property type="entry name" value="Globin-like_sf"/>
</dbReference>
<feature type="domain" description="Globin" evidence="7">
    <location>
        <begin position="33"/>
        <end position="180"/>
    </location>
</feature>
<dbReference type="Gene3D" id="1.10.490.10">
    <property type="entry name" value="Globins"/>
    <property type="match status" value="1"/>
</dbReference>
<evidence type="ECO:0000313" key="9">
    <source>
        <dbReference type="Proteomes" id="UP001217089"/>
    </source>
</evidence>
<keyword evidence="5" id="KW-0408">Iron</keyword>
<reference evidence="8 9" key="1">
    <citation type="submission" date="2022-12" db="EMBL/GenBank/DDBJ databases">
        <title>Chromosome-level genome of Tegillarca granosa.</title>
        <authorList>
            <person name="Kim J."/>
        </authorList>
    </citation>
    <scope>NUCLEOTIDE SEQUENCE [LARGE SCALE GENOMIC DNA]</scope>
    <source>
        <strain evidence="8">Teg-2019</strain>
        <tissue evidence="8">Adductor muscle</tissue>
    </source>
</reference>
<keyword evidence="4" id="KW-0479">Metal-binding</keyword>
<dbReference type="SUPFAM" id="SSF46458">
    <property type="entry name" value="Globin-like"/>
    <property type="match status" value="1"/>
</dbReference>
<dbReference type="PROSITE" id="PS01033">
    <property type="entry name" value="GLOBIN"/>
    <property type="match status" value="1"/>
</dbReference>
<evidence type="ECO:0000256" key="5">
    <source>
        <dbReference type="ARBA" id="ARBA00023004"/>
    </source>
</evidence>
<protein>
    <recommendedName>
        <fullName evidence="7">Globin domain-containing protein</fullName>
    </recommendedName>
</protein>
<dbReference type="PANTHER" id="PTHR46458:SF1">
    <property type="entry name" value="GEO09476P1"/>
    <property type="match status" value="1"/>
</dbReference>
<proteinExistence type="inferred from homology"/>
<gene>
    <name evidence="8" type="ORF">KUTeg_012979</name>
</gene>
<evidence type="ECO:0000256" key="3">
    <source>
        <dbReference type="ARBA" id="ARBA00022621"/>
    </source>
</evidence>
<dbReference type="PRINTS" id="PR00188">
    <property type="entry name" value="PLANTGLOBIN"/>
</dbReference>
<sequence>MGCSMSSGERLYASESPVIKKYMSSLDDPNRPVMSERQKELVVDTWKIVKDDISKVGVITFMRLFERYPDVQDLFVPFRGLTVDELKDNVRLRQHGLRVMNTIDKCISRLYKPDKLYSILRELGEKHVMFETKLDYFDLINPQLLQALQPTVGDKWTLEVEEAWSTFLKIVTFTMKEAMLS</sequence>
<accession>A0ABQ9ESF5</accession>
<name>A0ABQ9ESF5_TEGGR</name>
<dbReference type="EMBL" id="JARBDR010000657">
    <property type="protein sequence ID" value="KAJ8308105.1"/>
    <property type="molecule type" value="Genomic_DNA"/>
</dbReference>
<evidence type="ECO:0000256" key="1">
    <source>
        <dbReference type="ARBA" id="ARBA00022448"/>
    </source>
</evidence>
<evidence type="ECO:0000256" key="6">
    <source>
        <dbReference type="RuleBase" id="RU000356"/>
    </source>
</evidence>
<keyword evidence="2 6" id="KW-0349">Heme</keyword>
<evidence type="ECO:0000259" key="7">
    <source>
        <dbReference type="PROSITE" id="PS01033"/>
    </source>
</evidence>
<comment type="similarity">
    <text evidence="6">Belongs to the globin family.</text>
</comment>
<evidence type="ECO:0000256" key="2">
    <source>
        <dbReference type="ARBA" id="ARBA00022617"/>
    </source>
</evidence>
<keyword evidence="9" id="KW-1185">Reference proteome</keyword>
<comment type="caution">
    <text evidence="8">The sequence shown here is derived from an EMBL/GenBank/DDBJ whole genome shotgun (WGS) entry which is preliminary data.</text>
</comment>
<dbReference type="PANTHER" id="PTHR46458">
    <property type="entry name" value="BLR2807 PROTEIN"/>
    <property type="match status" value="1"/>
</dbReference>
<dbReference type="Pfam" id="PF00042">
    <property type="entry name" value="Globin"/>
    <property type="match status" value="1"/>
</dbReference>
<keyword evidence="3 6" id="KW-0561">Oxygen transport</keyword>
<dbReference type="InterPro" id="IPR050532">
    <property type="entry name" value="Globin-like_OT"/>
</dbReference>
<dbReference type="InterPro" id="IPR012292">
    <property type="entry name" value="Globin/Proto"/>
</dbReference>
<evidence type="ECO:0000313" key="8">
    <source>
        <dbReference type="EMBL" id="KAJ8308105.1"/>
    </source>
</evidence>
<dbReference type="Proteomes" id="UP001217089">
    <property type="component" value="Unassembled WGS sequence"/>
</dbReference>
<evidence type="ECO:0000256" key="4">
    <source>
        <dbReference type="ARBA" id="ARBA00022723"/>
    </source>
</evidence>